<dbReference type="AlphaFoldDB" id="A0A2V5KG04"/>
<dbReference type="Proteomes" id="UP000247476">
    <property type="component" value="Unassembled WGS sequence"/>
</dbReference>
<gene>
    <name evidence="1" type="primary">anmK</name>
    <name evidence="2" type="ORF">DLM86_01485</name>
</gene>
<dbReference type="InterPro" id="IPR043129">
    <property type="entry name" value="ATPase_NBD"/>
</dbReference>
<dbReference type="UniPathway" id="UPA00544"/>
<dbReference type="PANTHER" id="PTHR30605">
    <property type="entry name" value="ANHYDRO-N-ACETYLMURAMIC ACID KINASE"/>
    <property type="match status" value="1"/>
</dbReference>
<dbReference type="EC" id="2.7.1.170" evidence="1"/>
<keyword evidence="1" id="KW-0547">Nucleotide-binding</keyword>
<evidence type="ECO:0000313" key="2">
    <source>
        <dbReference type="EMBL" id="PYI57143.1"/>
    </source>
</evidence>
<dbReference type="GO" id="GO:0016301">
    <property type="term" value="F:kinase activity"/>
    <property type="evidence" value="ECO:0007669"/>
    <property type="project" value="UniProtKB-KW"/>
</dbReference>
<dbReference type="GO" id="GO:0006040">
    <property type="term" value="P:amino sugar metabolic process"/>
    <property type="evidence" value="ECO:0007669"/>
    <property type="project" value="InterPro"/>
</dbReference>
<accession>A0A2V5KG04</accession>
<protein>
    <recommendedName>
        <fullName evidence="1">Anhydro-N-acetylmuramic acid kinase</fullName>
        <ecNumber evidence="1">2.7.1.170</ecNumber>
    </recommendedName>
    <alternativeName>
        <fullName evidence="1">AnhMurNAc kinase</fullName>
    </alternativeName>
</protein>
<dbReference type="RefSeq" id="WP_110838183.1">
    <property type="nucleotide sequence ID" value="NZ_QJVJ01000001.1"/>
</dbReference>
<organism evidence="2 3">
    <name type="scientific">Paenibacillus flagellatus</name>
    <dbReference type="NCBI Taxonomy" id="2211139"/>
    <lineage>
        <taxon>Bacteria</taxon>
        <taxon>Bacillati</taxon>
        <taxon>Bacillota</taxon>
        <taxon>Bacilli</taxon>
        <taxon>Bacillales</taxon>
        <taxon>Paenibacillaceae</taxon>
        <taxon>Paenibacillus</taxon>
    </lineage>
</organism>
<evidence type="ECO:0000256" key="1">
    <source>
        <dbReference type="HAMAP-Rule" id="MF_01270"/>
    </source>
</evidence>
<dbReference type="Pfam" id="PF03702">
    <property type="entry name" value="AnmK"/>
    <property type="match status" value="1"/>
</dbReference>
<name>A0A2V5KG04_9BACL</name>
<feature type="binding site" evidence="1">
    <location>
        <begin position="19"/>
        <end position="26"/>
    </location>
    <ligand>
        <name>ATP</name>
        <dbReference type="ChEBI" id="CHEBI:30616"/>
    </ligand>
</feature>
<proteinExistence type="inferred from homology"/>
<dbReference type="InterPro" id="IPR005338">
    <property type="entry name" value="Anhydro_N_Ac-Mur_kinase"/>
</dbReference>
<evidence type="ECO:0000313" key="3">
    <source>
        <dbReference type="Proteomes" id="UP000247476"/>
    </source>
</evidence>
<dbReference type="SUPFAM" id="SSF53067">
    <property type="entry name" value="Actin-like ATPase domain"/>
    <property type="match status" value="1"/>
</dbReference>
<keyword evidence="1" id="KW-0119">Carbohydrate metabolism</keyword>
<comment type="pathway">
    <text evidence="1">Cell wall biogenesis; peptidoglycan recycling.</text>
</comment>
<comment type="catalytic activity">
    <reaction evidence="1">
        <text>1,6-anhydro-N-acetyl-beta-muramate + ATP + H2O = N-acetyl-D-muramate 6-phosphate + ADP + H(+)</text>
        <dbReference type="Rhea" id="RHEA:24952"/>
        <dbReference type="ChEBI" id="CHEBI:15377"/>
        <dbReference type="ChEBI" id="CHEBI:15378"/>
        <dbReference type="ChEBI" id="CHEBI:30616"/>
        <dbReference type="ChEBI" id="CHEBI:58690"/>
        <dbReference type="ChEBI" id="CHEBI:58722"/>
        <dbReference type="ChEBI" id="CHEBI:456216"/>
        <dbReference type="EC" id="2.7.1.170"/>
    </reaction>
</comment>
<dbReference type="OrthoDB" id="9763949at2"/>
<comment type="pathway">
    <text evidence="1">Amino-sugar metabolism; 1,6-anhydro-N-acetylmuramate degradation.</text>
</comment>
<comment type="caution">
    <text evidence="2">The sequence shown here is derived from an EMBL/GenBank/DDBJ whole genome shotgun (WGS) entry which is preliminary data.</text>
</comment>
<dbReference type="GO" id="GO:0097175">
    <property type="term" value="P:1,6-anhydro-N-acetyl-beta-muramic acid catabolic process"/>
    <property type="evidence" value="ECO:0007669"/>
    <property type="project" value="UniProtKB-UniRule"/>
</dbReference>
<keyword evidence="1 2" id="KW-0418">Kinase</keyword>
<dbReference type="GO" id="GO:0005524">
    <property type="term" value="F:ATP binding"/>
    <property type="evidence" value="ECO:0007669"/>
    <property type="project" value="UniProtKB-UniRule"/>
</dbReference>
<dbReference type="NCBIfam" id="NF007148">
    <property type="entry name" value="PRK09585.3-2"/>
    <property type="match status" value="1"/>
</dbReference>
<keyword evidence="1" id="KW-0808">Transferase</keyword>
<dbReference type="HAMAP" id="MF_01270">
    <property type="entry name" value="AnhMurNAc_kinase"/>
    <property type="match status" value="1"/>
</dbReference>
<dbReference type="UniPathway" id="UPA00343"/>
<reference evidence="2 3" key="1">
    <citation type="submission" date="2018-05" db="EMBL/GenBank/DDBJ databases">
        <title>Paenibacillus flagellatus sp. nov., isolated from selenium mineral soil.</title>
        <authorList>
            <person name="Dai X."/>
        </authorList>
    </citation>
    <scope>NUCLEOTIDE SEQUENCE [LARGE SCALE GENOMIC DNA]</scope>
    <source>
        <strain evidence="2 3">DXL2</strain>
    </source>
</reference>
<dbReference type="GO" id="GO:0009254">
    <property type="term" value="P:peptidoglycan turnover"/>
    <property type="evidence" value="ECO:0007669"/>
    <property type="project" value="UniProtKB-UniRule"/>
</dbReference>
<comment type="similarity">
    <text evidence="1">Belongs to the anhydro-N-acetylmuramic acid kinase family.</text>
</comment>
<dbReference type="PANTHER" id="PTHR30605:SF0">
    <property type="entry name" value="ANHYDRO-N-ACETYLMURAMIC ACID KINASE"/>
    <property type="match status" value="1"/>
</dbReference>
<sequence length="396" mass="41564">MIANLVTKPSRLIIGLMSGTSLDGVDAAIVRVEGQGLATKAELVAYTAVPYDDKLREKLKELCSVEHSDVAKVCGMNFYIADVLADAAERAVAEAGLTMADVDLISSHGQTIWHIPIADESDWSLVRSTLQIGDLSVIAKRTGKPVVGDYRTADMAVGGQGAPLVPYADFILFRDEAKGRIVQNIGGIGNCAAIPAGGLPEQVIAFDTGPGNMLIDQAVHTLSDGERSYDAGGQWAARGKPDGAVVADMMSHPYFAMKPPKTTGRELFGKAYAQQWMERMRAKGLSDADIVATFTAFTASSIAQGYREFVLPAAPAQEVIVSGGGAHNKTLLAMLGDLLPELTVTTSDALGISSDAKEAVAFAVFANNFLFGIPNNLPSATGAPVPTIMGKLALPG</sequence>
<dbReference type="GO" id="GO:0016773">
    <property type="term" value="F:phosphotransferase activity, alcohol group as acceptor"/>
    <property type="evidence" value="ECO:0007669"/>
    <property type="project" value="UniProtKB-UniRule"/>
</dbReference>
<dbReference type="CDD" id="cd24050">
    <property type="entry name" value="ASKHA_NBD_ANMK"/>
    <property type="match status" value="1"/>
</dbReference>
<keyword evidence="1" id="KW-0067">ATP-binding</keyword>
<dbReference type="NCBIfam" id="NF007142">
    <property type="entry name" value="PRK09585.2-1"/>
    <property type="match status" value="1"/>
</dbReference>
<dbReference type="Gene3D" id="3.30.420.40">
    <property type="match status" value="2"/>
</dbReference>
<comment type="function">
    <text evidence="1">Catalyzes the specific phosphorylation of 1,6-anhydro-N-acetylmuramic acid (anhMurNAc) with the simultaneous cleavage of the 1,6-anhydro ring, generating MurNAc-6-P. Is required for the utilization of anhMurNAc either imported from the medium or derived from its own cell wall murein, and thus plays a role in cell wall recycling.</text>
</comment>
<keyword evidence="3" id="KW-1185">Reference proteome</keyword>
<dbReference type="EMBL" id="QJVJ01000001">
    <property type="protein sequence ID" value="PYI57143.1"/>
    <property type="molecule type" value="Genomic_DNA"/>
</dbReference>